<dbReference type="InterPro" id="IPR018688">
    <property type="entry name" value="PpoB2-like"/>
</dbReference>
<keyword evidence="1" id="KW-0812">Transmembrane</keyword>
<reference evidence="2 3" key="1">
    <citation type="submission" date="2022-06" db="EMBL/GenBank/DDBJ databases">
        <title>Haloarcula sp. a new haloarchaeum isolate from saline soil.</title>
        <authorList>
            <person name="Strakova D."/>
            <person name="Galisteo C."/>
            <person name="Sanchez-Porro C."/>
            <person name="Ventosa A."/>
        </authorList>
    </citation>
    <scope>NUCLEOTIDE SEQUENCE [LARGE SCALE GENOMIC DNA]</scope>
    <source>
        <strain evidence="2 3">S1CR25-12</strain>
    </source>
</reference>
<feature type="transmembrane region" description="Helical" evidence="1">
    <location>
        <begin position="21"/>
        <end position="40"/>
    </location>
</feature>
<evidence type="ECO:0000256" key="1">
    <source>
        <dbReference type="SAM" id="Phobius"/>
    </source>
</evidence>
<sequence length="263" mass="27281">METDKLRSYTNRLQTELTPGELPAVTAAMAAIAALAWVAMFDGWLPMPMPETGPMSAPGIPEAIGTSNGLGGVVAYLLMFGVMMIAMMYPAMVPFVRRYADAVEGSTADVATAAGGFLAAYSLVWTAVGVVPLALDALVDVHGLLASHGAFVLGGALVAAGLYQFSDYKQRTLADCCGDVGSVTGELGPALRDGLDHGIECVRCTGFLMALLVVLGTMNAFMMLLVTFVVTLERHAGSEIATSVGLLATASGLVVWLFGVSPL</sequence>
<accession>A0ABU2FFS5</accession>
<gene>
    <name evidence="2" type="ORF">NDI56_14360</name>
</gene>
<name>A0ABU2FFS5_9EURY</name>
<dbReference type="Proteomes" id="UP001259659">
    <property type="component" value="Unassembled WGS sequence"/>
</dbReference>
<protein>
    <submittedName>
        <fullName evidence="2">DUF2182 domain-containing protein</fullName>
    </submittedName>
</protein>
<evidence type="ECO:0000313" key="3">
    <source>
        <dbReference type="Proteomes" id="UP001259659"/>
    </source>
</evidence>
<dbReference type="Pfam" id="PF09948">
    <property type="entry name" value="PpoB2"/>
    <property type="match status" value="1"/>
</dbReference>
<feature type="transmembrane region" description="Helical" evidence="1">
    <location>
        <begin position="73"/>
        <end position="96"/>
    </location>
</feature>
<keyword evidence="3" id="KW-1185">Reference proteome</keyword>
<organism evidence="2 3">
    <name type="scientific">Haloarcula saliterrae</name>
    <dbReference type="NCBI Taxonomy" id="2950534"/>
    <lineage>
        <taxon>Archaea</taxon>
        <taxon>Methanobacteriati</taxon>
        <taxon>Methanobacteriota</taxon>
        <taxon>Stenosarchaea group</taxon>
        <taxon>Halobacteria</taxon>
        <taxon>Halobacteriales</taxon>
        <taxon>Haloarculaceae</taxon>
        <taxon>Haloarcula</taxon>
    </lineage>
</organism>
<comment type="caution">
    <text evidence="2">The sequence shown here is derived from an EMBL/GenBank/DDBJ whole genome shotgun (WGS) entry which is preliminary data.</text>
</comment>
<dbReference type="RefSeq" id="WP_310920314.1">
    <property type="nucleotide sequence ID" value="NZ_JAMQON010000004.1"/>
</dbReference>
<feature type="transmembrane region" description="Helical" evidence="1">
    <location>
        <begin position="141"/>
        <end position="163"/>
    </location>
</feature>
<keyword evidence="1" id="KW-1133">Transmembrane helix</keyword>
<feature type="transmembrane region" description="Helical" evidence="1">
    <location>
        <begin position="207"/>
        <end position="228"/>
    </location>
</feature>
<feature type="transmembrane region" description="Helical" evidence="1">
    <location>
        <begin position="240"/>
        <end position="260"/>
    </location>
</feature>
<proteinExistence type="predicted"/>
<feature type="transmembrane region" description="Helical" evidence="1">
    <location>
        <begin position="108"/>
        <end position="135"/>
    </location>
</feature>
<keyword evidence="1" id="KW-0472">Membrane</keyword>
<evidence type="ECO:0000313" key="2">
    <source>
        <dbReference type="EMBL" id="MDS0260586.1"/>
    </source>
</evidence>
<dbReference type="EMBL" id="JAMQON010000004">
    <property type="protein sequence ID" value="MDS0260586.1"/>
    <property type="molecule type" value="Genomic_DNA"/>
</dbReference>